<reference evidence="3" key="2">
    <citation type="submission" date="2017-12" db="EMBL/GenBank/DDBJ databases">
        <title>Genome sequence of the Bar-tailed Godwit (Limosa lapponica baueri).</title>
        <authorList>
            <person name="Lima N.C.B."/>
            <person name="Parody-Merino A.M."/>
            <person name="Battley P.F."/>
            <person name="Fidler A.E."/>
            <person name="Prosdocimi F."/>
        </authorList>
    </citation>
    <scope>NUCLEOTIDE SEQUENCE [LARGE SCALE GENOMIC DNA]</scope>
</reference>
<evidence type="ECO:0000256" key="1">
    <source>
        <dbReference type="SAM" id="MobiDB-lite"/>
    </source>
</evidence>
<gene>
    <name evidence="2" type="ORF">llap_10576</name>
</gene>
<dbReference type="EMBL" id="KZ506569">
    <property type="protein sequence ID" value="PKU39120.1"/>
    <property type="molecule type" value="Genomic_DNA"/>
</dbReference>
<protein>
    <submittedName>
        <fullName evidence="2">Uncharacterized protein</fullName>
    </submittedName>
</protein>
<accession>A0A2I0TZ78</accession>
<evidence type="ECO:0000313" key="3">
    <source>
        <dbReference type="Proteomes" id="UP000233556"/>
    </source>
</evidence>
<feature type="compositionally biased region" description="Basic and acidic residues" evidence="1">
    <location>
        <begin position="75"/>
        <end position="85"/>
    </location>
</feature>
<feature type="compositionally biased region" description="Basic residues" evidence="1">
    <location>
        <begin position="50"/>
        <end position="71"/>
    </location>
</feature>
<evidence type="ECO:0000313" key="2">
    <source>
        <dbReference type="EMBL" id="PKU39120.1"/>
    </source>
</evidence>
<dbReference type="Proteomes" id="UP000233556">
    <property type="component" value="Unassembled WGS sequence"/>
</dbReference>
<feature type="region of interest" description="Disordered" evidence="1">
    <location>
        <begin position="47"/>
        <end position="99"/>
    </location>
</feature>
<organism evidence="2 3">
    <name type="scientific">Limosa lapponica baueri</name>
    <dbReference type="NCBI Taxonomy" id="1758121"/>
    <lineage>
        <taxon>Eukaryota</taxon>
        <taxon>Metazoa</taxon>
        <taxon>Chordata</taxon>
        <taxon>Craniata</taxon>
        <taxon>Vertebrata</taxon>
        <taxon>Euteleostomi</taxon>
        <taxon>Archelosauria</taxon>
        <taxon>Archosauria</taxon>
        <taxon>Dinosauria</taxon>
        <taxon>Saurischia</taxon>
        <taxon>Theropoda</taxon>
        <taxon>Coelurosauria</taxon>
        <taxon>Aves</taxon>
        <taxon>Neognathae</taxon>
        <taxon>Neoaves</taxon>
        <taxon>Charadriiformes</taxon>
        <taxon>Scolopacidae</taxon>
        <taxon>Limosa</taxon>
    </lineage>
</organism>
<sequence length="136" mass="16037">MNEPSYALMKVLKETAHAIENRRKSNLPLFKCNRTVDCKRQQIQSFQKLKQNKKKTKRKKKIETFKTKQKALKTNSKERRKGEEKKKKRTRERQMNVRAGTIMDRRQLLTFTSVIAISTMLPTTIKASNVFHASQK</sequence>
<proteinExistence type="predicted"/>
<name>A0A2I0TZ78_LIMLA</name>
<reference evidence="3" key="1">
    <citation type="submission" date="2017-11" db="EMBL/GenBank/DDBJ databases">
        <authorList>
            <person name="Lima N.C."/>
            <person name="Parody-Merino A.M."/>
            <person name="Battley P.F."/>
            <person name="Fidler A.E."/>
            <person name="Prosdocimi F."/>
        </authorList>
    </citation>
    <scope>NUCLEOTIDE SEQUENCE [LARGE SCALE GENOMIC DNA]</scope>
</reference>
<keyword evidence="3" id="KW-1185">Reference proteome</keyword>
<dbReference type="AlphaFoldDB" id="A0A2I0TZ78"/>